<dbReference type="InterPro" id="IPR013381">
    <property type="entry name" value="CRISPR-assoc_prot_Cse1"/>
</dbReference>
<dbReference type="Pfam" id="PF09481">
    <property type="entry name" value="CRISPR_Cse1"/>
    <property type="match status" value="1"/>
</dbReference>
<organism evidence="1 2">
    <name type="scientific">Geobacter soli</name>
    <dbReference type="NCBI Taxonomy" id="1510391"/>
    <lineage>
        <taxon>Bacteria</taxon>
        <taxon>Pseudomonadati</taxon>
        <taxon>Thermodesulfobacteriota</taxon>
        <taxon>Desulfuromonadia</taxon>
        <taxon>Geobacterales</taxon>
        <taxon>Geobacteraceae</taxon>
        <taxon>Geobacter</taxon>
    </lineage>
</organism>
<dbReference type="EMBL" id="JXBL01000001">
    <property type="protein sequence ID" value="KIE42613.1"/>
    <property type="molecule type" value="Genomic_DNA"/>
</dbReference>
<name>A0A0C1TT61_9BACT</name>
<dbReference type="NCBIfam" id="TIGR02547">
    <property type="entry name" value="casA_cse1"/>
    <property type="match status" value="1"/>
</dbReference>
<dbReference type="AlphaFoldDB" id="A0A0C1TT61"/>
<comment type="caution">
    <text evidence="1">The sequence shown here is derived from an EMBL/GenBank/DDBJ whole genome shotgun (WGS) entry which is preliminary data.</text>
</comment>
<dbReference type="CDD" id="cd09729">
    <property type="entry name" value="Cse1_I-E"/>
    <property type="match status" value="1"/>
</dbReference>
<dbReference type="RefSeq" id="WP_039645344.1">
    <property type="nucleotide sequence ID" value="NZ_JXBL01000001.1"/>
</dbReference>
<gene>
    <name evidence="1" type="ORF">SE37_08220</name>
</gene>
<evidence type="ECO:0000313" key="2">
    <source>
        <dbReference type="Proteomes" id="UP000031433"/>
    </source>
</evidence>
<proteinExistence type="predicted"/>
<accession>A0A0C1TT61</accession>
<protein>
    <submittedName>
        <fullName evidence="1">CRISPR-associated protein Cse1</fullName>
    </submittedName>
</protein>
<evidence type="ECO:0000313" key="1">
    <source>
        <dbReference type="EMBL" id="KIE42613.1"/>
    </source>
</evidence>
<keyword evidence="2" id="KW-1185">Reference proteome</keyword>
<sequence>MNLIKDAWIPAIRARGGRVMIAPWQITEQEDPVTELAAPRPDFQGAMYQFLIGLLQTGFAPKDQDEWLEYWNNPPTAELLLARLETLAGAFEFDNFAGPAFMQDFSLPDGETKGIAALLIEAPGGKTVRENLDHFVKRDTVRCICKTCATMALFTLQINAPSGGVGHRVGLRGGGPLTTLVMPPDGKTLWQMLWLNVLDQEDLPGYPEKSPTGVFPWMGPTRISDKSGSDTTPENSHPLQAYWGMPRRIRIAFPSDAAIGDCDLCPARDVELVGEYITRNYGVNYTGAWVHPLTPYRFDPKKEKPPLSIKGQQGGLGYRHWLGLTLADDEDGERAALVVRRYSEQRARELRIQRTARLWCFGFDMDNMKARCWYDHTFPLFNLNPEQRRKLFVWAGELITAAQDASNILRRQVKAAWFRRPEDAKGDMNTVSVDFWQRSEPIFYGLLEQLSTVPGERDNPSPELYAIWENVLLSIPLQIFDAWVLDAPIEDMDMKRVVAERDALIRLINGCKSMKTIKAKALPEKEETNGTKAEKSISQ</sequence>
<dbReference type="Proteomes" id="UP000031433">
    <property type="component" value="Unassembled WGS sequence"/>
</dbReference>
<reference evidence="1 2" key="1">
    <citation type="submission" date="2015-01" db="EMBL/GenBank/DDBJ databases">
        <title>Genome sequence of the anaerobic bacterium Geobacter soli GSS01, a dissimilatory Fe(III) reducer from soil.</title>
        <authorList>
            <person name="Yang G."/>
            <person name="Zhou S."/>
        </authorList>
    </citation>
    <scope>NUCLEOTIDE SEQUENCE [LARGE SCALE GENOMIC DNA]</scope>
    <source>
        <strain evidence="1 2">GSS01</strain>
    </source>
</reference>